<dbReference type="RefSeq" id="WP_209989359.1">
    <property type="nucleotide sequence ID" value="NZ_JAGINO010000028.1"/>
</dbReference>
<evidence type="ECO:0000313" key="1">
    <source>
        <dbReference type="EMBL" id="MDQ0536545.1"/>
    </source>
</evidence>
<comment type="caution">
    <text evidence="1">The sequence shown here is derived from an EMBL/GenBank/DDBJ whole genome shotgun (WGS) entry which is preliminary data.</text>
</comment>
<dbReference type="Proteomes" id="UP001244552">
    <property type="component" value="Unassembled WGS sequence"/>
</dbReference>
<keyword evidence="2" id="KW-1185">Reference proteome</keyword>
<organism evidence="1 2">
    <name type="scientific">Azospirillum picis</name>
    <dbReference type="NCBI Taxonomy" id="488438"/>
    <lineage>
        <taxon>Bacteria</taxon>
        <taxon>Pseudomonadati</taxon>
        <taxon>Pseudomonadota</taxon>
        <taxon>Alphaproteobacteria</taxon>
        <taxon>Rhodospirillales</taxon>
        <taxon>Azospirillaceae</taxon>
        <taxon>Azospirillum</taxon>
    </lineage>
</organism>
<name>A0ABU0MSU8_9PROT</name>
<gene>
    <name evidence="1" type="ORF">QO018_005442</name>
</gene>
<accession>A0ABU0MSU8</accession>
<proteinExistence type="predicted"/>
<evidence type="ECO:0000313" key="2">
    <source>
        <dbReference type="Proteomes" id="UP001244552"/>
    </source>
</evidence>
<protein>
    <submittedName>
        <fullName evidence="1">Phage baseplate assembly protein</fullName>
    </submittedName>
</protein>
<dbReference type="EMBL" id="JAUSVU010000028">
    <property type="protein sequence ID" value="MDQ0536545.1"/>
    <property type="molecule type" value="Genomic_DNA"/>
</dbReference>
<sequence>MTIDASGLDTCGCCEGLEEPAMPKNAPGLPSIGYRVDTQPGFYRRMLESLPLARRDRESPDAQHPLARLLTRASDDPTVALVDAAACVADVLTFYGERIANEGFLRTATERRSVLELARAIGYELKPGVAASVHLAFTVEDAPGAPQVATIPQGTAIQSVPAQGQIPQVFETSAAIVARAEWNALVPRLTRPADMAVLETATNGKTTRVLALLGPAGSFPPLTVGLHANLDSAGLFRLDPSLTIEASVDALEVGRIYVAEGVSGIEGGDLLLFVGKNGADLRTLVLSVSAVSPEPELKRIRIDLEPLPEPVPDPPAPRIATWLVPYTLRPVVNLAKPQMATVPFTSASIAGTISARSWRESDLQAMIGMQRWDAGALSDAIAGARPSGPPPSPEVGAFAFVSTLGFFGNNAPRWKLLPDGTTAIHGNAYPTGWDKGDTIDGGGTLPRTIWETSQGCRTTPLVHLERAVADVVRGSWAVFDAPDVVAEAFTVLDARETSIADFGISGRGMQVRVADANGNPLPTSPPNFRFRTATAHVASRRLDLAELPIDAPIAARDTAIELDRMVLGLSVGQPVALTGERYDVAGVDAAEIAILADIVHTDGRTTLVFEDELENSYVRASLRISANVVHATHGETAREVLGSGDASVPNQRFTLKKPPTTYLPAKGGAASTLQVRVAGVLWDERSSLYGARADETVYTSRFADNGTTTVIFGNGIEGARLPTGTLNVAAHYRSGIGPEGEVAAGALTMLRAIPLGVRGVTNPLPASGAEGPERLDDARRNAPLTLLTFDRVVSLLDYEDYARAFPGIGKARGDVLWVDGASRVFLTVAGATGGPPGEDILEKLAVSIAAASDPAQRFDAAPFAPRFFSVKASVAVHRRYVVREVIESVAAALRNAFVFKARDIGQSVTAAEIMALIHRVEGVVAVDLDELVPSAGTTVTPSDPAATAVPAFAARWDAAARAAMPAELLLINPAGIVIKEMAS</sequence>
<reference evidence="1 2" key="1">
    <citation type="submission" date="2023-07" db="EMBL/GenBank/DDBJ databases">
        <title>Genomic Encyclopedia of Type Strains, Phase IV (KMG-IV): sequencing the most valuable type-strain genomes for metagenomic binning, comparative biology and taxonomic classification.</title>
        <authorList>
            <person name="Goeker M."/>
        </authorList>
    </citation>
    <scope>NUCLEOTIDE SEQUENCE [LARGE SCALE GENOMIC DNA]</scope>
    <source>
        <strain evidence="1 2">DSM 19922</strain>
    </source>
</reference>